<feature type="coiled-coil region" evidence="1">
    <location>
        <begin position="80"/>
        <end position="125"/>
    </location>
</feature>
<comment type="caution">
    <text evidence="2">The sequence shown here is derived from an EMBL/GenBank/DDBJ whole genome shotgun (WGS) entry which is preliminary data.</text>
</comment>
<reference evidence="2" key="2">
    <citation type="submission" date="2004-02" db="EMBL/GenBank/DDBJ databases">
        <authorList>
            <consortium name="Genoscope"/>
            <consortium name="Whitehead Institute Centre for Genome Research"/>
        </authorList>
    </citation>
    <scope>NUCLEOTIDE SEQUENCE</scope>
</reference>
<dbReference type="EMBL" id="CAAE01014571">
    <property type="protein sequence ID" value="CAF99015.1"/>
    <property type="molecule type" value="Genomic_DNA"/>
</dbReference>
<sequence length="286" mass="33758">MTEPNVLEGLSMNELKQRIQEEQAVIERKQDAITKLDAEFEGYKEVRDELKQHISVLQKNIKNATQPCLSYDTFRLERKTENLLEEAKQHKIIRQEIEETIPRKLEDHEKEVKRKERLLGELEKSKTDWDMLEKVATLSTKFKDGEDLMEHVQVLDQMRAKYKERLSAALDKAHQLREYLKTVESKHQMEASQMSTKMSELQEERLRLQVKEDAVYIEYDDVLDRKEKYFGPAQIETVIANIHDMVAPHSSKNDASDMNSMLEKIQEFITDNYEILDQYAKQYGHP</sequence>
<dbReference type="OrthoDB" id="10389812at2759"/>
<proteinExistence type="predicted"/>
<gene>
    <name evidence="2" type="ORF">GSTENG00016938001</name>
</gene>
<name>Q4SK17_TETNG</name>
<dbReference type="KEGG" id="tng:GSTEN00016938G001"/>
<organism evidence="2">
    <name type="scientific">Tetraodon nigroviridis</name>
    <name type="common">Spotted green pufferfish</name>
    <name type="synonym">Chelonodon nigroviridis</name>
    <dbReference type="NCBI Taxonomy" id="99883"/>
    <lineage>
        <taxon>Eukaryota</taxon>
        <taxon>Metazoa</taxon>
        <taxon>Chordata</taxon>
        <taxon>Craniata</taxon>
        <taxon>Vertebrata</taxon>
        <taxon>Euteleostomi</taxon>
        <taxon>Actinopterygii</taxon>
        <taxon>Neopterygii</taxon>
        <taxon>Teleostei</taxon>
        <taxon>Neoteleostei</taxon>
        <taxon>Acanthomorphata</taxon>
        <taxon>Eupercaria</taxon>
        <taxon>Tetraodontiformes</taxon>
        <taxon>Tetradontoidea</taxon>
        <taxon>Tetraodontidae</taxon>
        <taxon>Tetraodon</taxon>
    </lineage>
</organism>
<evidence type="ECO:0000256" key="1">
    <source>
        <dbReference type="SAM" id="Coils"/>
    </source>
</evidence>
<feature type="coiled-coil region" evidence="1">
    <location>
        <begin position="12"/>
        <end position="53"/>
    </location>
</feature>
<dbReference type="AlphaFoldDB" id="Q4SK17"/>
<accession>Q4SK17</accession>
<reference evidence="2" key="1">
    <citation type="journal article" date="2004" name="Nature">
        <title>Genome duplication in the teleost fish Tetraodon nigroviridis reveals the early vertebrate proto-karyotype.</title>
        <authorList>
            <person name="Jaillon O."/>
            <person name="Aury J.-M."/>
            <person name="Brunet F."/>
            <person name="Petit J.-L."/>
            <person name="Stange-Thomann N."/>
            <person name="Mauceli E."/>
            <person name="Bouneau L."/>
            <person name="Fischer C."/>
            <person name="Ozouf-Costaz C."/>
            <person name="Bernot A."/>
            <person name="Nicaud S."/>
            <person name="Jaffe D."/>
            <person name="Fisher S."/>
            <person name="Lutfalla G."/>
            <person name="Dossat C."/>
            <person name="Segurens B."/>
            <person name="Dasilva C."/>
            <person name="Salanoubat M."/>
            <person name="Levy M."/>
            <person name="Boudet N."/>
            <person name="Castellano S."/>
            <person name="Anthouard V."/>
            <person name="Jubin C."/>
            <person name="Castelli V."/>
            <person name="Katinka M."/>
            <person name="Vacherie B."/>
            <person name="Biemont C."/>
            <person name="Skalli Z."/>
            <person name="Cattolico L."/>
            <person name="Poulain J."/>
            <person name="De Berardinis V."/>
            <person name="Cruaud C."/>
            <person name="Duprat S."/>
            <person name="Brottier P."/>
            <person name="Coutanceau J.-P."/>
            <person name="Gouzy J."/>
            <person name="Parra G."/>
            <person name="Lardier G."/>
            <person name="Chapple C."/>
            <person name="McKernan K.J."/>
            <person name="McEwan P."/>
            <person name="Bosak S."/>
            <person name="Kellis M."/>
            <person name="Volff J.-N."/>
            <person name="Guigo R."/>
            <person name="Zody M.C."/>
            <person name="Mesirov J."/>
            <person name="Lindblad-Toh K."/>
            <person name="Birren B."/>
            <person name="Nusbaum C."/>
            <person name="Kahn D."/>
            <person name="Robinson-Rechavi M."/>
            <person name="Laudet V."/>
            <person name="Schachter V."/>
            <person name="Quetier F."/>
            <person name="Saurin W."/>
            <person name="Scarpelli C."/>
            <person name="Wincker P."/>
            <person name="Lander E.S."/>
            <person name="Weissenbach J."/>
            <person name="Roest Crollius H."/>
        </authorList>
    </citation>
    <scope>NUCLEOTIDE SEQUENCE [LARGE SCALE GENOMIC DNA]</scope>
</reference>
<keyword evidence="1" id="KW-0175">Coiled coil</keyword>
<evidence type="ECO:0000313" key="2">
    <source>
        <dbReference type="EMBL" id="CAF99015.1"/>
    </source>
</evidence>
<protein>
    <submittedName>
        <fullName evidence="2">(spotted green pufferfish) hypothetical protein</fullName>
    </submittedName>
</protein>